<protein>
    <submittedName>
        <fullName evidence="1">2066_t:CDS:1</fullName>
    </submittedName>
</protein>
<dbReference type="EMBL" id="CAJVPM010010395">
    <property type="protein sequence ID" value="CAG8572587.1"/>
    <property type="molecule type" value="Genomic_DNA"/>
</dbReference>
<reference evidence="1" key="1">
    <citation type="submission" date="2021-06" db="EMBL/GenBank/DDBJ databases">
        <authorList>
            <person name="Kallberg Y."/>
            <person name="Tangrot J."/>
            <person name="Rosling A."/>
        </authorList>
    </citation>
    <scope>NUCLEOTIDE SEQUENCE</scope>
    <source>
        <strain evidence="1">AU212A</strain>
    </source>
</reference>
<organism evidence="1 2">
    <name type="scientific">Scutellospora calospora</name>
    <dbReference type="NCBI Taxonomy" id="85575"/>
    <lineage>
        <taxon>Eukaryota</taxon>
        <taxon>Fungi</taxon>
        <taxon>Fungi incertae sedis</taxon>
        <taxon>Mucoromycota</taxon>
        <taxon>Glomeromycotina</taxon>
        <taxon>Glomeromycetes</taxon>
        <taxon>Diversisporales</taxon>
        <taxon>Gigasporaceae</taxon>
        <taxon>Scutellospora</taxon>
    </lineage>
</organism>
<comment type="caution">
    <text evidence="1">The sequence shown here is derived from an EMBL/GenBank/DDBJ whole genome shotgun (WGS) entry which is preliminary data.</text>
</comment>
<feature type="non-terminal residue" evidence="1">
    <location>
        <position position="263"/>
    </location>
</feature>
<accession>A0ACA9M7R9</accession>
<evidence type="ECO:0000313" key="2">
    <source>
        <dbReference type="Proteomes" id="UP000789860"/>
    </source>
</evidence>
<evidence type="ECO:0000313" key="1">
    <source>
        <dbReference type="EMBL" id="CAG8572587.1"/>
    </source>
</evidence>
<keyword evidence="2" id="KW-1185">Reference proteome</keyword>
<gene>
    <name evidence="1" type="ORF">SCALOS_LOCUS5900</name>
</gene>
<sequence length="263" mass="30269">MASDDKFDEADLCFISNVETNIFDEILNSYGQLRSEESNSLVESEAKAKTDLTDSEEGLYSLTKGQISVLINESWLDKYSHERGFAFSLVKSELDKNDGIPRHRVYYCSKGHRYEAKKKAHILEERNKAHENSGCEYHLNFQRWKSNNQVHISDIIGEHSHPISDNIQMAVSKYHRLISEIQDDIELLAASGVRTGAIINLLTQKYPDQYIYTHSVYNVIQVAKAEKRKLSDASATYKELMHRKQEMPSWYVDAKFEGSDNHL</sequence>
<name>A0ACA9M7R9_9GLOM</name>
<proteinExistence type="predicted"/>
<dbReference type="Proteomes" id="UP000789860">
    <property type="component" value="Unassembled WGS sequence"/>
</dbReference>